<feature type="chain" id="PRO_5030860406" evidence="5">
    <location>
        <begin position="24"/>
        <end position="723"/>
    </location>
</feature>
<gene>
    <name evidence="7" type="ORF">HNQ39_001933</name>
</gene>
<evidence type="ECO:0000313" key="7">
    <source>
        <dbReference type="EMBL" id="MBB6050142.1"/>
    </source>
</evidence>
<dbReference type="InterPro" id="IPR022655">
    <property type="entry name" value="DUF1553"/>
</dbReference>
<evidence type="ECO:0000256" key="2">
    <source>
        <dbReference type="ARBA" id="ARBA00022723"/>
    </source>
</evidence>
<dbReference type="GO" id="GO:0046872">
    <property type="term" value="F:metal ion binding"/>
    <property type="evidence" value="ECO:0007669"/>
    <property type="project" value="UniProtKB-KW"/>
</dbReference>
<dbReference type="AlphaFoldDB" id="A0A7W9SNY4"/>
<keyword evidence="8" id="KW-1185">Reference proteome</keyword>
<dbReference type="Pfam" id="PF07583">
    <property type="entry name" value="PSCyt2"/>
    <property type="match status" value="1"/>
</dbReference>
<accession>A0A7W9SNY4</accession>
<dbReference type="Pfam" id="PF07587">
    <property type="entry name" value="PSD1"/>
    <property type="match status" value="1"/>
</dbReference>
<proteinExistence type="predicted"/>
<keyword evidence="3 4" id="KW-0408">Iron</keyword>
<dbReference type="Proteomes" id="UP000520814">
    <property type="component" value="Unassembled WGS sequence"/>
</dbReference>
<evidence type="ECO:0000259" key="6">
    <source>
        <dbReference type="PROSITE" id="PS51007"/>
    </source>
</evidence>
<evidence type="ECO:0000256" key="3">
    <source>
        <dbReference type="ARBA" id="ARBA00023004"/>
    </source>
</evidence>
<evidence type="ECO:0000313" key="8">
    <source>
        <dbReference type="Proteomes" id="UP000520814"/>
    </source>
</evidence>
<dbReference type="InterPro" id="IPR009056">
    <property type="entry name" value="Cyt_c-like_dom"/>
</dbReference>
<evidence type="ECO:0000256" key="5">
    <source>
        <dbReference type="SAM" id="SignalP"/>
    </source>
</evidence>
<keyword evidence="5" id="KW-0732">Signal</keyword>
<dbReference type="PROSITE" id="PS51007">
    <property type="entry name" value="CYTC"/>
    <property type="match status" value="1"/>
</dbReference>
<dbReference type="InterPro" id="IPR011444">
    <property type="entry name" value="DUF1549"/>
</dbReference>
<feature type="signal peptide" evidence="5">
    <location>
        <begin position="1"/>
        <end position="23"/>
    </location>
</feature>
<dbReference type="EMBL" id="JACHGW010000002">
    <property type="protein sequence ID" value="MBB6050142.1"/>
    <property type="molecule type" value="Genomic_DNA"/>
</dbReference>
<name>A0A7W9SNY4_ARMRO</name>
<sequence>MAHARLRALGLIVWGLLATAAHAQTAFEAKVRPLLLKRCTPCHGAEKQQGNLRLDSKNGWQASGVIVPGKPEKSRLIERIKSKDAPMPPTGLLPASEQAVLTEWVRAGAPDPRTATVAASPALGPKLRSRDFAVTEADKKWWAFQPVKPPAAATNIDKLLLARLTPKGLALSPPATPREQVRRLYFDLWGLPPSPDEVAAFEKNPSEAAWAALVDKLLASPRYGERWGRHWLDLVRFAETNGYERDSEKPHAWRYRDYVIDAFNTDKPYDRFIQEQLAGDELEGGGDAGIIATGFFRLHVWDDEPDNTLVAEFDDLDDVMVTTGAAFLGLTIGCARCHDHKYDPLSQRDYYRLLSFLRGIDPYGQHKTGGGGRGTGRITRSLANPTEQALAVNENGASAKSTYVLSRGEVGSPREEVFPAFPEVLAQKPPVILAHGQSSGRRTALAAWIASPSNPLTARVLVNRLWQHHFGVGIVPTPDDFGNTGLRPTNLPLLDYLAGELVRGGWRLKRLQKLMVTSRAYRMSSRTDNPRALALDQDNTLLWRQNLRRIEAEAVRDTLLAVSGLLDLKQGGPSVYPTLPAEIRDSGNPANANWHDSPEAEQNRRSVYLVVKRALKVPLLDALDFANSTSPAGVRPVTTTAPQALILLNDSFVQRQAEALATRLATENNPDKLTRAFALALQRMPRQSERQAALHLLGPQPDHAAWVGLCRALLNLNEVIYVD</sequence>
<keyword evidence="1 4" id="KW-0349">Heme</keyword>
<dbReference type="PANTHER" id="PTHR35889:SF3">
    <property type="entry name" value="F-BOX DOMAIN-CONTAINING PROTEIN"/>
    <property type="match status" value="1"/>
</dbReference>
<dbReference type="SUPFAM" id="SSF46626">
    <property type="entry name" value="Cytochrome c"/>
    <property type="match status" value="1"/>
</dbReference>
<dbReference type="GO" id="GO:0020037">
    <property type="term" value="F:heme binding"/>
    <property type="evidence" value="ECO:0007669"/>
    <property type="project" value="InterPro"/>
</dbReference>
<dbReference type="InterPro" id="IPR011429">
    <property type="entry name" value="Cyt_c_Planctomycete-type"/>
</dbReference>
<keyword evidence="2 4" id="KW-0479">Metal-binding</keyword>
<evidence type="ECO:0000256" key="1">
    <source>
        <dbReference type="ARBA" id="ARBA00022617"/>
    </source>
</evidence>
<evidence type="ECO:0000256" key="4">
    <source>
        <dbReference type="PROSITE-ProRule" id="PRU00433"/>
    </source>
</evidence>
<organism evidence="7 8">
    <name type="scientific">Armatimonas rosea</name>
    <dbReference type="NCBI Taxonomy" id="685828"/>
    <lineage>
        <taxon>Bacteria</taxon>
        <taxon>Bacillati</taxon>
        <taxon>Armatimonadota</taxon>
        <taxon>Armatimonadia</taxon>
        <taxon>Armatimonadales</taxon>
        <taxon>Armatimonadaceae</taxon>
        <taxon>Armatimonas</taxon>
    </lineage>
</organism>
<protein>
    <submittedName>
        <fullName evidence="7">Cytochrome c553</fullName>
    </submittedName>
</protein>
<dbReference type="PANTHER" id="PTHR35889">
    <property type="entry name" value="CYCLOINULO-OLIGOSACCHARIDE FRUCTANOTRANSFERASE-RELATED"/>
    <property type="match status" value="1"/>
</dbReference>
<dbReference type="Pfam" id="PF07635">
    <property type="entry name" value="PSCyt1"/>
    <property type="match status" value="1"/>
</dbReference>
<feature type="domain" description="Cytochrome c" evidence="6">
    <location>
        <begin position="18"/>
        <end position="221"/>
    </location>
</feature>
<reference evidence="7 8" key="1">
    <citation type="submission" date="2020-08" db="EMBL/GenBank/DDBJ databases">
        <title>Genomic Encyclopedia of Type Strains, Phase IV (KMG-IV): sequencing the most valuable type-strain genomes for metagenomic binning, comparative biology and taxonomic classification.</title>
        <authorList>
            <person name="Goeker M."/>
        </authorList>
    </citation>
    <scope>NUCLEOTIDE SEQUENCE [LARGE SCALE GENOMIC DNA]</scope>
    <source>
        <strain evidence="7 8">DSM 23562</strain>
    </source>
</reference>
<dbReference type="GO" id="GO:0009055">
    <property type="term" value="F:electron transfer activity"/>
    <property type="evidence" value="ECO:0007669"/>
    <property type="project" value="InterPro"/>
</dbReference>
<dbReference type="InterPro" id="IPR036909">
    <property type="entry name" value="Cyt_c-like_dom_sf"/>
</dbReference>
<dbReference type="RefSeq" id="WP_184194519.1">
    <property type="nucleotide sequence ID" value="NZ_JACHGW010000002.1"/>
</dbReference>
<comment type="caution">
    <text evidence="7">The sequence shown here is derived from an EMBL/GenBank/DDBJ whole genome shotgun (WGS) entry which is preliminary data.</text>
</comment>